<keyword evidence="3" id="KW-0378">Hydrolase</keyword>
<dbReference type="InterPro" id="IPR050228">
    <property type="entry name" value="Carboxylesterase_BioH"/>
</dbReference>
<proteinExistence type="predicted"/>
<organism evidence="3 4">
    <name type="scientific">Streptomyces alboflavus</name>
    <dbReference type="NCBI Taxonomy" id="67267"/>
    <lineage>
        <taxon>Bacteria</taxon>
        <taxon>Bacillati</taxon>
        <taxon>Actinomycetota</taxon>
        <taxon>Actinomycetes</taxon>
        <taxon>Kitasatosporales</taxon>
        <taxon>Streptomycetaceae</taxon>
        <taxon>Streptomyces</taxon>
    </lineage>
</organism>
<dbReference type="PRINTS" id="PR00111">
    <property type="entry name" value="ABHYDROLASE"/>
</dbReference>
<dbReference type="GO" id="GO:0016787">
    <property type="term" value="F:hydrolase activity"/>
    <property type="evidence" value="ECO:0007669"/>
    <property type="project" value="UniProtKB-KW"/>
</dbReference>
<reference evidence="3 4" key="1">
    <citation type="submission" date="2017-05" db="EMBL/GenBank/DDBJ databases">
        <title>Streptomyces alboflavus Genome sequencing and assembly.</title>
        <authorList>
            <person name="Wang Y."/>
            <person name="Du B."/>
            <person name="Ding Y."/>
            <person name="Liu H."/>
            <person name="Hou Q."/>
            <person name="Liu K."/>
            <person name="Wang C."/>
            <person name="Yao L."/>
        </authorList>
    </citation>
    <scope>NUCLEOTIDE SEQUENCE [LARGE SCALE GENOMIC DNA]</scope>
    <source>
        <strain evidence="3 4">MDJK44</strain>
    </source>
</reference>
<dbReference type="PANTHER" id="PTHR43194">
    <property type="entry name" value="HYDROLASE ALPHA/BETA FOLD FAMILY"/>
    <property type="match status" value="1"/>
</dbReference>
<gene>
    <name evidence="3" type="ORF">SMD44_04810</name>
</gene>
<feature type="compositionally biased region" description="Basic and acidic residues" evidence="1">
    <location>
        <begin position="13"/>
        <end position="26"/>
    </location>
</feature>
<accession>A0A1Z1WG38</accession>
<protein>
    <submittedName>
        <fullName evidence="3">Hydrolase</fullName>
    </submittedName>
</protein>
<sequence>MPTNRLSNGIRLSYDDHGDHASHDGRPGQGVPLVLVHGHPFDRSLWDPQVRALADTRRVITFDLRGYGASAAPEGEANAPVTDFGDFARDLLALLDHLGVARCALGGVSMGGQIVMDACARFPERIAGVLLADTSPATDTEAGKAFRRETAERLLAEGMKGYAEEVLHKMAAPYNEEAAAHVLRMMLAASPEGAAAALRARAERPDYRPVLPGVTVPALVVVGRDDTYTPVADAEAMHAVLPDSRLCVIERAAHLPNLERPQEFNAAVQDWLARVA</sequence>
<dbReference type="OrthoDB" id="9785847at2"/>
<dbReference type="InterPro" id="IPR000073">
    <property type="entry name" value="AB_hydrolase_1"/>
</dbReference>
<dbReference type="Proteomes" id="UP000195880">
    <property type="component" value="Chromosome"/>
</dbReference>
<dbReference type="KEGG" id="salf:SMD44_04810"/>
<dbReference type="RefSeq" id="WP_087885256.1">
    <property type="nucleotide sequence ID" value="NZ_CP021748.1"/>
</dbReference>
<name>A0A1Z1WG38_9ACTN</name>
<dbReference type="STRING" id="67267.GCA_000716675_02273"/>
<evidence type="ECO:0000313" key="4">
    <source>
        <dbReference type="Proteomes" id="UP000195880"/>
    </source>
</evidence>
<dbReference type="AlphaFoldDB" id="A0A1Z1WG38"/>
<dbReference type="PANTHER" id="PTHR43194:SF2">
    <property type="entry name" value="PEROXISOMAL MEMBRANE PROTEIN LPX1"/>
    <property type="match status" value="1"/>
</dbReference>
<feature type="domain" description="AB hydrolase-1" evidence="2">
    <location>
        <begin position="32"/>
        <end position="261"/>
    </location>
</feature>
<dbReference type="EMBL" id="CP021748">
    <property type="protein sequence ID" value="ARX85349.1"/>
    <property type="molecule type" value="Genomic_DNA"/>
</dbReference>
<dbReference type="Gene3D" id="3.40.50.1820">
    <property type="entry name" value="alpha/beta hydrolase"/>
    <property type="match status" value="1"/>
</dbReference>
<dbReference type="Pfam" id="PF00561">
    <property type="entry name" value="Abhydrolase_1"/>
    <property type="match status" value="1"/>
</dbReference>
<dbReference type="InterPro" id="IPR029058">
    <property type="entry name" value="AB_hydrolase_fold"/>
</dbReference>
<evidence type="ECO:0000256" key="1">
    <source>
        <dbReference type="SAM" id="MobiDB-lite"/>
    </source>
</evidence>
<evidence type="ECO:0000313" key="3">
    <source>
        <dbReference type="EMBL" id="ARX85349.1"/>
    </source>
</evidence>
<dbReference type="eggNOG" id="COG0596">
    <property type="taxonomic scope" value="Bacteria"/>
</dbReference>
<keyword evidence="4" id="KW-1185">Reference proteome</keyword>
<dbReference type="SUPFAM" id="SSF53474">
    <property type="entry name" value="alpha/beta-Hydrolases"/>
    <property type="match status" value="1"/>
</dbReference>
<evidence type="ECO:0000259" key="2">
    <source>
        <dbReference type="Pfam" id="PF00561"/>
    </source>
</evidence>
<feature type="region of interest" description="Disordered" evidence="1">
    <location>
        <begin position="1"/>
        <end position="29"/>
    </location>
</feature>